<sequence>MGWKKEATKTFPVPKTTSIRLSNEKYGGPQKATNTKWGHRTLLTPELEEQHVQYCLGMEANLFGMTRGDLRRMAFQLAERNNLRNPFSKADDIAGRKWLKIHTRNIEAVDMARDNNVTIVSLPPHSRHKMQPLDKTFLSPLKTYYREAVRQFLLTNNHVIANREIVALFGHSYIKCQTIAIVAMALKAWSNQNRKEEEEWAVEDEEEAVEEDME</sequence>
<feature type="compositionally biased region" description="Acidic residues" evidence="1">
    <location>
        <begin position="198"/>
        <end position="214"/>
    </location>
</feature>
<keyword evidence="4" id="KW-1185">Reference proteome</keyword>
<dbReference type="Proteomes" id="UP001159363">
    <property type="component" value="Chromosome 3"/>
</dbReference>
<name>A0ABQ9I230_9NEOP</name>
<dbReference type="InterPro" id="IPR004875">
    <property type="entry name" value="DDE_SF_endonuclease_dom"/>
</dbReference>
<protein>
    <recommendedName>
        <fullName evidence="2">DDE-1 domain-containing protein</fullName>
    </recommendedName>
</protein>
<feature type="region of interest" description="Disordered" evidence="1">
    <location>
        <begin position="194"/>
        <end position="214"/>
    </location>
</feature>
<dbReference type="Pfam" id="PF03184">
    <property type="entry name" value="DDE_1"/>
    <property type="match status" value="1"/>
</dbReference>
<evidence type="ECO:0000259" key="2">
    <source>
        <dbReference type="Pfam" id="PF03184"/>
    </source>
</evidence>
<evidence type="ECO:0000313" key="4">
    <source>
        <dbReference type="Proteomes" id="UP001159363"/>
    </source>
</evidence>
<reference evidence="3 4" key="1">
    <citation type="submission" date="2023-02" db="EMBL/GenBank/DDBJ databases">
        <title>LHISI_Scaffold_Assembly.</title>
        <authorList>
            <person name="Stuart O.P."/>
            <person name="Cleave R."/>
            <person name="Magrath M.J.L."/>
            <person name="Mikheyev A.S."/>
        </authorList>
    </citation>
    <scope>NUCLEOTIDE SEQUENCE [LARGE SCALE GENOMIC DNA]</scope>
    <source>
        <strain evidence="3">Daus_M_001</strain>
        <tissue evidence="3">Leg muscle</tissue>
    </source>
</reference>
<organism evidence="3 4">
    <name type="scientific">Dryococelus australis</name>
    <dbReference type="NCBI Taxonomy" id="614101"/>
    <lineage>
        <taxon>Eukaryota</taxon>
        <taxon>Metazoa</taxon>
        <taxon>Ecdysozoa</taxon>
        <taxon>Arthropoda</taxon>
        <taxon>Hexapoda</taxon>
        <taxon>Insecta</taxon>
        <taxon>Pterygota</taxon>
        <taxon>Neoptera</taxon>
        <taxon>Polyneoptera</taxon>
        <taxon>Phasmatodea</taxon>
        <taxon>Verophasmatodea</taxon>
        <taxon>Anareolatae</taxon>
        <taxon>Phasmatidae</taxon>
        <taxon>Eurycanthinae</taxon>
        <taxon>Dryococelus</taxon>
    </lineage>
</organism>
<gene>
    <name evidence="3" type="ORF">PR048_009843</name>
</gene>
<comment type="caution">
    <text evidence="3">The sequence shown here is derived from an EMBL/GenBank/DDBJ whole genome shotgun (WGS) entry which is preliminary data.</text>
</comment>
<proteinExistence type="predicted"/>
<dbReference type="EMBL" id="JARBHB010000003">
    <property type="protein sequence ID" value="KAJ8890335.1"/>
    <property type="molecule type" value="Genomic_DNA"/>
</dbReference>
<accession>A0ABQ9I230</accession>
<evidence type="ECO:0000313" key="3">
    <source>
        <dbReference type="EMBL" id="KAJ8890335.1"/>
    </source>
</evidence>
<feature type="region of interest" description="Disordered" evidence="1">
    <location>
        <begin position="1"/>
        <end position="33"/>
    </location>
</feature>
<evidence type="ECO:0000256" key="1">
    <source>
        <dbReference type="SAM" id="MobiDB-lite"/>
    </source>
</evidence>
<feature type="domain" description="DDE-1" evidence="2">
    <location>
        <begin position="110"/>
        <end position="189"/>
    </location>
</feature>